<dbReference type="Gene3D" id="3.40.50.1820">
    <property type="entry name" value="alpha/beta hydrolase"/>
    <property type="match status" value="1"/>
</dbReference>
<dbReference type="AlphaFoldDB" id="A0A1H6CLI9"/>
<evidence type="ECO:0000313" key="1">
    <source>
        <dbReference type="EMBL" id="SEG73899.1"/>
    </source>
</evidence>
<proteinExistence type="predicted"/>
<evidence type="ECO:0000313" key="2">
    <source>
        <dbReference type="Proteomes" id="UP000236732"/>
    </source>
</evidence>
<gene>
    <name evidence="1" type="ORF">SAMN05444920_104123</name>
</gene>
<dbReference type="OrthoDB" id="4222986at2"/>
<dbReference type="InterPro" id="IPR029058">
    <property type="entry name" value="AB_hydrolase_fold"/>
</dbReference>
<keyword evidence="2" id="KW-1185">Reference proteome</keyword>
<dbReference type="EMBL" id="FNVT01000004">
    <property type="protein sequence ID" value="SEG73899.1"/>
    <property type="molecule type" value="Genomic_DNA"/>
</dbReference>
<protein>
    <recommendedName>
        <fullName evidence="3">Alpha/beta hydrolase fold</fullName>
    </recommendedName>
</protein>
<accession>A0A1H6CLI9</accession>
<dbReference type="SUPFAM" id="SSF53474">
    <property type="entry name" value="alpha/beta-Hydrolases"/>
    <property type="match status" value="1"/>
</dbReference>
<dbReference type="Proteomes" id="UP000236732">
    <property type="component" value="Unassembled WGS sequence"/>
</dbReference>
<name>A0A1H6CLI9_9ACTN</name>
<evidence type="ECO:0008006" key="3">
    <source>
        <dbReference type="Google" id="ProtNLM"/>
    </source>
</evidence>
<reference evidence="1 2" key="1">
    <citation type="submission" date="2016-10" db="EMBL/GenBank/DDBJ databases">
        <authorList>
            <person name="de Groot N.N."/>
        </authorList>
    </citation>
    <scope>NUCLEOTIDE SEQUENCE [LARGE SCALE GENOMIC DNA]</scope>
    <source>
        <strain evidence="1 2">CGMCC 4.7037</strain>
    </source>
</reference>
<sequence length="88" mass="9106">MAVAFNGTVHALNRRGRFGSGPQRDGHSVADDCADVVALMDLAGARFLFGYSYGGLVTLPATAAGVAARLRTRAVQGPPRRGDDPAPP</sequence>
<organism evidence="1 2">
    <name type="scientific">Nonomuraea solani</name>
    <dbReference type="NCBI Taxonomy" id="1144553"/>
    <lineage>
        <taxon>Bacteria</taxon>
        <taxon>Bacillati</taxon>
        <taxon>Actinomycetota</taxon>
        <taxon>Actinomycetes</taxon>
        <taxon>Streptosporangiales</taxon>
        <taxon>Streptosporangiaceae</taxon>
        <taxon>Nonomuraea</taxon>
    </lineage>
</organism>